<dbReference type="PANTHER" id="PTHR12654:SF0">
    <property type="entry name" value="NON-LYSOSOMAL GLUCOSYLCERAMIDASE"/>
    <property type="match status" value="1"/>
</dbReference>
<dbReference type="InterPro" id="IPR024462">
    <property type="entry name" value="GH116_N"/>
</dbReference>
<reference evidence="4 5" key="1">
    <citation type="submission" date="2016-10" db="EMBL/GenBank/DDBJ databases">
        <authorList>
            <person name="de Groot N.N."/>
        </authorList>
    </citation>
    <scope>NUCLEOTIDE SEQUENCE [LARGE SCALE GENOMIC DNA]</scope>
    <source>
        <strain evidence="4 5">Vu-144</strain>
    </source>
</reference>
<dbReference type="Gene3D" id="1.50.10.10">
    <property type="match status" value="1"/>
</dbReference>
<evidence type="ECO:0000259" key="2">
    <source>
        <dbReference type="Pfam" id="PF04685"/>
    </source>
</evidence>
<feature type="domain" description="Glycosyl-hydrolase family 116 catalytic region" evidence="2">
    <location>
        <begin position="523"/>
        <end position="827"/>
    </location>
</feature>
<dbReference type="GO" id="GO:0004553">
    <property type="term" value="F:hydrolase activity, hydrolyzing O-glycosyl compounds"/>
    <property type="evidence" value="ECO:0007669"/>
    <property type="project" value="InterPro"/>
</dbReference>
<protein>
    <submittedName>
        <fullName evidence="4">Uncharacterized protein, contains GBA2_N and DUF608 domains</fullName>
    </submittedName>
</protein>
<dbReference type="Proteomes" id="UP000199041">
    <property type="component" value="Unassembled WGS sequence"/>
</dbReference>
<evidence type="ECO:0000259" key="3">
    <source>
        <dbReference type="Pfam" id="PF12215"/>
    </source>
</evidence>
<evidence type="ECO:0000313" key="5">
    <source>
        <dbReference type="Proteomes" id="UP000199041"/>
    </source>
</evidence>
<feature type="domain" description="Glycosyl-hydrolase family 116 N-terminal" evidence="3">
    <location>
        <begin position="86"/>
        <end position="413"/>
    </location>
</feature>
<proteinExistence type="predicted"/>
<dbReference type="InterPro" id="IPR008928">
    <property type="entry name" value="6-hairpin_glycosidase_sf"/>
</dbReference>
<dbReference type="Pfam" id="PF12215">
    <property type="entry name" value="Glyco_hydr_116N"/>
    <property type="match status" value="1"/>
</dbReference>
<dbReference type="InterPro" id="IPR052566">
    <property type="entry name" value="Non-lysos_glucosylceramidase"/>
</dbReference>
<dbReference type="PANTHER" id="PTHR12654">
    <property type="entry name" value="BILE ACID BETA-GLUCOSIDASE-RELATED"/>
    <property type="match status" value="1"/>
</dbReference>
<keyword evidence="5" id="KW-1185">Reference proteome</keyword>
<gene>
    <name evidence="4" type="ORF">SAMN05192529_11664</name>
</gene>
<dbReference type="EMBL" id="FNQY01000016">
    <property type="protein sequence ID" value="SEA39263.1"/>
    <property type="molecule type" value="Genomic_DNA"/>
</dbReference>
<dbReference type="RefSeq" id="WP_091399473.1">
    <property type="nucleotide sequence ID" value="NZ_FNQY01000016.1"/>
</dbReference>
<dbReference type="SUPFAM" id="SSF48208">
    <property type="entry name" value="Six-hairpin glycosidases"/>
    <property type="match status" value="1"/>
</dbReference>
<accession>A0A1H4ATP7</accession>
<dbReference type="InterPro" id="IPR012341">
    <property type="entry name" value="6hp_glycosidase-like_sf"/>
</dbReference>
<dbReference type="STRING" id="551991.SAMN05192529_11664"/>
<sequence length="897" mass="100271">MKKKDLAKNTEQKHLLPENTKAAANKRRTFIKQITLGGIGATLLPWQGAGVGFMKENVRKNVSTSLGVKRSSDQLRYQNESLEHVAFPIGGLGAGMFCLEGMGAISHMSVRNHPDIFNEPGMFATFCIKEDNAQGTRRIAKMLEGAVASWKIFGPRQSGLGDVGKLYGLPRFAQAGFESSFPFGRVHLQDEDLPVDVEIEGWSPFIPADQDNSGLPAGSLHYKLTNKSKKEVRGMFSFHSRNFLADNSDVLNRIEAMQGGFVLHQDGKADARHLQGDFAVFTDHPGSLIDHCWFRGNWWDPLTTAWNTISEGTARQQPAVEKDAPGASIYIPVELKAGQTLTIPIHLVWYCPFSEVRMGAPDPHLKQQRCFAEDEKGILTGEQSGDRFYRPWYSARFKNIAAVVNYYRTNLKTLLEKTRLFNQALYASTLPGIVMEAVTANLSILKSPTILRQYDGRLWCWEGCEDWVGSCHGSCTHVWNYAQATAHLFPALERSLRDTEFCEDQNPEGHQNFRANMPISPTTHDFHAAADGQLGGIMKIYRDWRISGDNKWLEDHYPKVKASLDYCIRTWDPGEKGRVEEPHHNTYDIEFWGPDGMCNSFYLGALTAMIRMGRFLHQDVSRYESLFDKGKAFLENELFDGEYFFQRIEYKQLKAEDPTKVNSFGGAYSAEAVALLKKEGPKYQYGKGCLSDGILGAWIGQMCGLDGFIDAKKVTSHLLAVHKYNLKNSLMKHANPQRPGFALGDDGGLLLCSWPKGGKLSLPFVYSDEVWTGIEYQVASHLMLMGKVKEGLDIVQACRGRYNGRLRNPFDEYECGHFYGRALSSFGLLQGLTGLRYDAVEQALFVRSQIGDFACFLSTETGFGTVTLKGAEVSLQVAYGNIPVKSLRVNGKESPMG</sequence>
<feature type="compositionally biased region" description="Basic and acidic residues" evidence="1">
    <location>
        <begin position="1"/>
        <end position="16"/>
    </location>
</feature>
<evidence type="ECO:0000313" key="4">
    <source>
        <dbReference type="EMBL" id="SEA39263.1"/>
    </source>
</evidence>
<dbReference type="GO" id="GO:0005975">
    <property type="term" value="P:carbohydrate metabolic process"/>
    <property type="evidence" value="ECO:0007669"/>
    <property type="project" value="InterPro"/>
</dbReference>
<dbReference type="OrthoDB" id="1007311at2"/>
<evidence type="ECO:0000256" key="1">
    <source>
        <dbReference type="SAM" id="MobiDB-lite"/>
    </source>
</evidence>
<dbReference type="InterPro" id="IPR006775">
    <property type="entry name" value="GH116_catalytic"/>
</dbReference>
<organism evidence="4 5">
    <name type="scientific">Arachidicoccus rhizosphaerae</name>
    <dbReference type="NCBI Taxonomy" id="551991"/>
    <lineage>
        <taxon>Bacteria</taxon>
        <taxon>Pseudomonadati</taxon>
        <taxon>Bacteroidota</taxon>
        <taxon>Chitinophagia</taxon>
        <taxon>Chitinophagales</taxon>
        <taxon>Chitinophagaceae</taxon>
        <taxon>Arachidicoccus</taxon>
    </lineage>
</organism>
<name>A0A1H4ATP7_9BACT</name>
<dbReference type="AlphaFoldDB" id="A0A1H4ATP7"/>
<feature type="region of interest" description="Disordered" evidence="1">
    <location>
        <begin position="1"/>
        <end position="21"/>
    </location>
</feature>
<dbReference type="Pfam" id="PF04685">
    <property type="entry name" value="DUF608"/>
    <property type="match status" value="1"/>
</dbReference>